<keyword evidence="2" id="KW-1185">Reference proteome</keyword>
<reference evidence="1 2" key="1">
    <citation type="submission" date="2019-08" db="EMBL/GenBank/DDBJ databases">
        <authorList>
            <person name="Shi S."/>
        </authorList>
    </citation>
    <scope>NUCLEOTIDE SEQUENCE [LARGE SCALE GENOMIC DNA]</scope>
    <source>
        <strain evidence="1 2">GY10130</strain>
    </source>
</reference>
<comment type="caution">
    <text evidence="1">The sequence shown here is derived from an EMBL/GenBank/DDBJ whole genome shotgun (WGS) entry which is preliminary data.</text>
</comment>
<evidence type="ECO:0008006" key="3">
    <source>
        <dbReference type="Google" id="ProtNLM"/>
    </source>
</evidence>
<dbReference type="Proteomes" id="UP000321926">
    <property type="component" value="Unassembled WGS sequence"/>
</dbReference>
<evidence type="ECO:0000313" key="1">
    <source>
        <dbReference type="EMBL" id="TXK21065.1"/>
    </source>
</evidence>
<protein>
    <recommendedName>
        <fullName evidence="3">Alpha/beta hydrolase</fullName>
    </recommendedName>
</protein>
<evidence type="ECO:0000313" key="2">
    <source>
        <dbReference type="Proteomes" id="UP000321926"/>
    </source>
</evidence>
<gene>
    <name evidence="1" type="ORF">FVR03_23635</name>
</gene>
<accession>A0A5C8IJF2</accession>
<dbReference type="OrthoDB" id="994689at2"/>
<sequence length="549" mass="60854">MTSFFLLFFCLHLPGSAQEWQWSVELDSVTAPETNRPPRAFLWIPPKCKRVQAVVVGQHHLLEEGILEHPAFRKEMADLGIAEIWVSPAADPVFDFEKGKAGEQFSSMMKALAKVSGYQELAYAPVVPIGHSAAASFPWNFGAWNPDRTLAMLSIKGDAPLSDKTGSGRPNPSWEDRSIEGVPGLLVLGESEWQKSRLAPALAYREKHPAAPISLLVDAGHGHFDYSDELVAYLALFIRKAAKLRLPSGAPLDEPFPLKPVDPVQGWLADQWQPDTTAQAPAAPHGSYTGKPEEAFWYFDKEMAAATERYYARTRGKKLQLLGFVQNEKVLQQSKKQEQVQLKFIPLEDGLTFTVGATFLDSVPAGNQTLAKGAKLSVGTPLGHAEGPVKVSRLTGPVQQVGQDTFRISFNRMGLDNPKRSNDIWFLASHPGDETYKSTVQLANLKIPLQHQEGANQKIQFPEIKNQRANKIKKSTLMLQASSTAEVPVEFYVREGPAVVIGNELRFTKIPPRSRFPIKVTVVAWQYGRNTEPKLKTAAPVEQVFYIVK</sequence>
<dbReference type="AlphaFoldDB" id="A0A5C8IJF2"/>
<organism evidence="1 2">
    <name type="scientific">Pontibacter qinzhouensis</name>
    <dbReference type="NCBI Taxonomy" id="2603253"/>
    <lineage>
        <taxon>Bacteria</taxon>
        <taxon>Pseudomonadati</taxon>
        <taxon>Bacteroidota</taxon>
        <taxon>Cytophagia</taxon>
        <taxon>Cytophagales</taxon>
        <taxon>Hymenobacteraceae</taxon>
        <taxon>Pontibacter</taxon>
    </lineage>
</organism>
<proteinExistence type="predicted"/>
<name>A0A5C8IJF2_9BACT</name>
<dbReference type="EMBL" id="VRTY01000178">
    <property type="protein sequence ID" value="TXK21065.1"/>
    <property type="molecule type" value="Genomic_DNA"/>
</dbReference>